<dbReference type="Proteomes" id="UP001059295">
    <property type="component" value="Chromosome"/>
</dbReference>
<feature type="domain" description="Cation efflux protein transmembrane" evidence="8">
    <location>
        <begin position="17"/>
        <end position="208"/>
    </location>
</feature>
<keyword evidence="11" id="KW-1185">Reference proteome</keyword>
<dbReference type="SUPFAM" id="SSF161111">
    <property type="entry name" value="Cation efflux protein transmembrane domain-like"/>
    <property type="match status" value="1"/>
</dbReference>
<feature type="transmembrane region" description="Helical" evidence="7">
    <location>
        <begin position="183"/>
        <end position="200"/>
    </location>
</feature>
<organism evidence="10 11">
    <name type="scientific">Alistipes ihumii AP11</name>
    <dbReference type="NCBI Taxonomy" id="1211813"/>
    <lineage>
        <taxon>Bacteria</taxon>
        <taxon>Pseudomonadati</taxon>
        <taxon>Bacteroidota</taxon>
        <taxon>Bacteroidia</taxon>
        <taxon>Bacteroidales</taxon>
        <taxon>Rikenellaceae</taxon>
        <taxon>Alistipes</taxon>
    </lineage>
</organism>
<reference evidence="10" key="1">
    <citation type="journal article" date="2022" name="Cell">
        <title>Design, construction, and in vivo augmentation of a complex gut microbiome.</title>
        <authorList>
            <person name="Cheng A.G."/>
            <person name="Ho P.Y."/>
            <person name="Aranda-Diaz A."/>
            <person name="Jain S."/>
            <person name="Yu F.B."/>
            <person name="Meng X."/>
            <person name="Wang M."/>
            <person name="Iakiviak M."/>
            <person name="Nagashima K."/>
            <person name="Zhao A."/>
            <person name="Murugkar P."/>
            <person name="Patil A."/>
            <person name="Atabakhsh K."/>
            <person name="Weakley A."/>
            <person name="Yan J."/>
            <person name="Brumbaugh A.R."/>
            <person name="Higginbottom S."/>
            <person name="Dimas A."/>
            <person name="Shiver A.L."/>
            <person name="Deutschbauer A."/>
            <person name="Neff N."/>
            <person name="Sonnenburg J.L."/>
            <person name="Huang K.C."/>
            <person name="Fischbach M.A."/>
        </authorList>
    </citation>
    <scope>NUCLEOTIDE SEQUENCE</scope>
    <source>
        <strain evidence="10">AP11</strain>
    </source>
</reference>
<evidence type="ECO:0000256" key="5">
    <source>
        <dbReference type="ARBA" id="ARBA00022989"/>
    </source>
</evidence>
<feature type="transmembrane region" description="Helical" evidence="7">
    <location>
        <begin position="77"/>
        <end position="99"/>
    </location>
</feature>
<comment type="subcellular location">
    <subcellularLocation>
        <location evidence="1">Membrane</location>
        <topology evidence="1">Multi-pass membrane protein</topology>
    </subcellularLocation>
</comment>
<dbReference type="SUPFAM" id="SSF160240">
    <property type="entry name" value="Cation efflux protein cytoplasmic domain-like"/>
    <property type="match status" value="1"/>
</dbReference>
<dbReference type="NCBIfam" id="TIGR01297">
    <property type="entry name" value="CDF"/>
    <property type="match status" value="1"/>
</dbReference>
<evidence type="ECO:0000259" key="9">
    <source>
        <dbReference type="Pfam" id="PF16916"/>
    </source>
</evidence>
<evidence type="ECO:0000313" key="11">
    <source>
        <dbReference type="Proteomes" id="UP001059295"/>
    </source>
</evidence>
<dbReference type="GeneID" id="82892243"/>
<dbReference type="Gene3D" id="1.20.1510.10">
    <property type="entry name" value="Cation efflux protein transmembrane domain"/>
    <property type="match status" value="1"/>
</dbReference>
<keyword evidence="3" id="KW-0813">Transport</keyword>
<feature type="transmembrane region" description="Helical" evidence="7">
    <location>
        <begin position="47"/>
        <end position="65"/>
    </location>
</feature>
<keyword evidence="4 7" id="KW-0812">Transmembrane</keyword>
<name>A0ABY5UYW2_9BACT</name>
<dbReference type="InterPro" id="IPR036837">
    <property type="entry name" value="Cation_efflux_CTD_sf"/>
</dbReference>
<comment type="similarity">
    <text evidence="2">Belongs to the cation diffusion facilitator (CDF) transporter (TC 2.A.4) family.</text>
</comment>
<dbReference type="InterPro" id="IPR002524">
    <property type="entry name" value="Cation_efflux"/>
</dbReference>
<evidence type="ECO:0000256" key="2">
    <source>
        <dbReference type="ARBA" id="ARBA00008114"/>
    </source>
</evidence>
<evidence type="ECO:0000313" key="10">
    <source>
        <dbReference type="EMBL" id="UWN57131.1"/>
    </source>
</evidence>
<dbReference type="InterPro" id="IPR058533">
    <property type="entry name" value="Cation_efflux_TM"/>
</dbReference>
<dbReference type="EMBL" id="CP102294">
    <property type="protein sequence ID" value="UWN57131.1"/>
    <property type="molecule type" value="Genomic_DNA"/>
</dbReference>
<dbReference type="Gene3D" id="3.30.70.1350">
    <property type="entry name" value="Cation efflux protein, cytoplasmic domain"/>
    <property type="match status" value="1"/>
</dbReference>
<sequence length="331" mass="37243">MEIREKEQVKQRVQRRIVLCSVMLMAGKFAAYFLTNSVGVLTDAMESIVNVTAGLISLYSLYRAARPADRNHPFGYGKIELISASIEGLLILLAGAAIVYEGVRRLFVPSQIEQLDTGIAIVAAAGAVNYLLGLYSIRTGRRYDSVALVAGGRHLQSDTYSTIGLVAGLVLLYVTRIGWIDSALAMLFGGIIAWTGISILRKTASDLMDTADERYLEKMLETVSRRPRPDWIDIHNLKIIRYGSYAYIDCDLTLPWYYTVRQGHKACEELKRVIEQSFSDRVLFSVHSDPCEERHCNHCSVEECPYRREAFAGPLVYTLRELTENDEQRSE</sequence>
<evidence type="ECO:0000256" key="1">
    <source>
        <dbReference type="ARBA" id="ARBA00004141"/>
    </source>
</evidence>
<dbReference type="InterPro" id="IPR027470">
    <property type="entry name" value="Cation_efflux_CTD"/>
</dbReference>
<proteinExistence type="inferred from homology"/>
<dbReference type="InterPro" id="IPR050291">
    <property type="entry name" value="CDF_Transporter"/>
</dbReference>
<feature type="transmembrane region" description="Helical" evidence="7">
    <location>
        <begin position="158"/>
        <end position="177"/>
    </location>
</feature>
<feature type="transmembrane region" description="Helical" evidence="7">
    <location>
        <begin position="119"/>
        <end position="137"/>
    </location>
</feature>
<protein>
    <submittedName>
        <fullName evidence="10">Cation diffusion facilitator family transporter</fullName>
    </submittedName>
</protein>
<evidence type="ECO:0000256" key="3">
    <source>
        <dbReference type="ARBA" id="ARBA00022448"/>
    </source>
</evidence>
<dbReference type="Pfam" id="PF01545">
    <property type="entry name" value="Cation_efflux"/>
    <property type="match status" value="1"/>
</dbReference>
<dbReference type="PANTHER" id="PTHR43840:SF15">
    <property type="entry name" value="MITOCHONDRIAL METAL TRANSPORTER 1-RELATED"/>
    <property type="match status" value="1"/>
</dbReference>
<dbReference type="PANTHER" id="PTHR43840">
    <property type="entry name" value="MITOCHONDRIAL METAL TRANSPORTER 1-RELATED"/>
    <property type="match status" value="1"/>
</dbReference>
<evidence type="ECO:0000256" key="6">
    <source>
        <dbReference type="ARBA" id="ARBA00023136"/>
    </source>
</evidence>
<accession>A0ABY5UYW2</accession>
<dbReference type="InterPro" id="IPR027469">
    <property type="entry name" value="Cation_efflux_TMD_sf"/>
</dbReference>
<dbReference type="Pfam" id="PF16916">
    <property type="entry name" value="ZT_dimer"/>
    <property type="match status" value="1"/>
</dbReference>
<evidence type="ECO:0000256" key="7">
    <source>
        <dbReference type="SAM" id="Phobius"/>
    </source>
</evidence>
<evidence type="ECO:0000256" key="4">
    <source>
        <dbReference type="ARBA" id="ARBA00022692"/>
    </source>
</evidence>
<keyword evidence="6 7" id="KW-0472">Membrane</keyword>
<gene>
    <name evidence="10" type="ORF">NQ491_10875</name>
</gene>
<feature type="transmembrane region" description="Helical" evidence="7">
    <location>
        <begin position="16"/>
        <end position="35"/>
    </location>
</feature>
<evidence type="ECO:0000259" key="8">
    <source>
        <dbReference type="Pfam" id="PF01545"/>
    </source>
</evidence>
<keyword evidence="5 7" id="KW-1133">Transmembrane helix</keyword>
<feature type="domain" description="Cation efflux protein cytoplasmic" evidence="9">
    <location>
        <begin position="219"/>
        <end position="291"/>
    </location>
</feature>
<dbReference type="RefSeq" id="WP_019245512.1">
    <property type="nucleotide sequence ID" value="NZ_CAPH01000009.1"/>
</dbReference>